<dbReference type="Gene3D" id="3.40.190.10">
    <property type="entry name" value="Periplasmic binding protein-like II"/>
    <property type="match status" value="1"/>
</dbReference>
<name>A0A437LX87_9PROT</name>
<accession>A0A437LX87</accession>
<dbReference type="InterPro" id="IPR005064">
    <property type="entry name" value="BUG"/>
</dbReference>
<protein>
    <submittedName>
        <fullName evidence="2">Tripartite tricarboxylate transporter substrate binding protein</fullName>
    </submittedName>
</protein>
<dbReference type="InterPro" id="IPR042100">
    <property type="entry name" value="Bug_dom1"/>
</dbReference>
<dbReference type="Pfam" id="PF03401">
    <property type="entry name" value="TctC"/>
    <property type="match status" value="1"/>
</dbReference>
<comment type="similarity">
    <text evidence="1">Belongs to the UPF0065 (bug) family.</text>
</comment>
<dbReference type="EMBL" id="SACL01000015">
    <property type="protein sequence ID" value="RVT90018.1"/>
    <property type="molecule type" value="Genomic_DNA"/>
</dbReference>
<comment type="caution">
    <text evidence="2">The sequence shown here is derived from an EMBL/GenBank/DDBJ whole genome shotgun (WGS) entry which is preliminary data.</text>
</comment>
<evidence type="ECO:0000256" key="1">
    <source>
        <dbReference type="ARBA" id="ARBA00006987"/>
    </source>
</evidence>
<proteinExistence type="inferred from homology"/>
<dbReference type="CDD" id="cd07012">
    <property type="entry name" value="PBP2_Bug_TTT"/>
    <property type="match status" value="1"/>
</dbReference>
<reference evidence="2 3" key="1">
    <citation type="submission" date="2019-01" db="EMBL/GenBank/DDBJ databases">
        <authorList>
            <person name="Chen W.-M."/>
        </authorList>
    </citation>
    <scope>NUCLEOTIDE SEQUENCE [LARGE SCALE GENOMIC DNA]</scope>
    <source>
        <strain evidence="2 3">CCP-6</strain>
    </source>
</reference>
<keyword evidence="3" id="KW-1185">Reference proteome</keyword>
<dbReference type="PANTHER" id="PTHR42928">
    <property type="entry name" value="TRICARBOXYLATE-BINDING PROTEIN"/>
    <property type="match status" value="1"/>
</dbReference>
<organism evidence="2 3">
    <name type="scientific">Rhodovarius crocodyli</name>
    <dbReference type="NCBI Taxonomy" id="1979269"/>
    <lineage>
        <taxon>Bacteria</taxon>
        <taxon>Pseudomonadati</taxon>
        <taxon>Pseudomonadota</taxon>
        <taxon>Alphaproteobacteria</taxon>
        <taxon>Acetobacterales</taxon>
        <taxon>Roseomonadaceae</taxon>
        <taxon>Rhodovarius</taxon>
    </lineage>
</organism>
<evidence type="ECO:0000313" key="2">
    <source>
        <dbReference type="EMBL" id="RVT90018.1"/>
    </source>
</evidence>
<dbReference type="Gene3D" id="3.40.190.150">
    <property type="entry name" value="Bordetella uptake gene, domain 1"/>
    <property type="match status" value="1"/>
</dbReference>
<sequence>MAQVRHGVEGRGQLPDIAFIQAVEIGADHRLDLIEGRGVGAGHRGFGHGFLLLHGSGACGVVCRQRETNAMLITRRAMLAAPSVLAMPALAQSWPAKPIRIIVPYAAGGGTDILARALSEALRPGLSQPVVIENRAGAAGVVGTEQVVRAEPDGHTLTAVVSTHVMNKYTLQNMPFDALRDVTPVAMLARNTMLLVTGVDQPFQDLAGLKAHASRSGSRLSTGSTEALSQFIGQEFARRLQVEIPDVSYRSGGQLMTDIVAGHLPLGTTSTASVTPHMATGKVRVLACSTPSRTPFFPEVRTAQEQGLDGFDLAGWVALLGPKGLPAELATRIHAAVAGAFAQEAFRARLASLGIEPYLLDPDATRAAMQREDQIWAAASAAGHITRQ</sequence>
<dbReference type="PANTHER" id="PTHR42928:SF5">
    <property type="entry name" value="BLR1237 PROTEIN"/>
    <property type="match status" value="1"/>
</dbReference>
<dbReference type="Proteomes" id="UP000282957">
    <property type="component" value="Unassembled WGS sequence"/>
</dbReference>
<dbReference type="OrthoDB" id="7374630at2"/>
<evidence type="ECO:0000313" key="3">
    <source>
        <dbReference type="Proteomes" id="UP000282957"/>
    </source>
</evidence>
<gene>
    <name evidence="2" type="ORF">EOD42_24335</name>
</gene>
<dbReference type="AlphaFoldDB" id="A0A437LX87"/>